<dbReference type="EMBL" id="KN822075">
    <property type="protein sequence ID" value="KIM59280.1"/>
    <property type="molecule type" value="Genomic_DNA"/>
</dbReference>
<evidence type="ECO:0000313" key="2">
    <source>
        <dbReference type="EMBL" id="KIM59280.1"/>
    </source>
</evidence>
<feature type="compositionally biased region" description="Polar residues" evidence="1">
    <location>
        <begin position="26"/>
        <end position="42"/>
    </location>
</feature>
<proteinExistence type="predicted"/>
<reference evidence="3" key="2">
    <citation type="submission" date="2015-01" db="EMBL/GenBank/DDBJ databases">
        <title>Evolutionary Origins and Diversification of the Mycorrhizal Mutualists.</title>
        <authorList>
            <consortium name="DOE Joint Genome Institute"/>
            <consortium name="Mycorrhizal Genomics Consortium"/>
            <person name="Kohler A."/>
            <person name="Kuo A."/>
            <person name="Nagy L.G."/>
            <person name="Floudas D."/>
            <person name="Copeland A."/>
            <person name="Barry K.W."/>
            <person name="Cichocki N."/>
            <person name="Veneault-Fourrey C."/>
            <person name="LaButti K."/>
            <person name="Lindquist E.A."/>
            <person name="Lipzen A."/>
            <person name="Lundell T."/>
            <person name="Morin E."/>
            <person name="Murat C."/>
            <person name="Riley R."/>
            <person name="Ohm R."/>
            <person name="Sun H."/>
            <person name="Tunlid A."/>
            <person name="Henrissat B."/>
            <person name="Grigoriev I.V."/>
            <person name="Hibbett D.S."/>
            <person name="Martin F."/>
        </authorList>
    </citation>
    <scope>NUCLEOTIDE SEQUENCE [LARGE SCALE GENOMIC DNA]</scope>
    <source>
        <strain evidence="3">Foug A</strain>
    </source>
</reference>
<name>A0A0C3DEZ4_9AGAM</name>
<gene>
    <name evidence="2" type="ORF">SCLCIDRAFT_1026589</name>
</gene>
<evidence type="ECO:0000256" key="1">
    <source>
        <dbReference type="SAM" id="MobiDB-lite"/>
    </source>
</evidence>
<protein>
    <submittedName>
        <fullName evidence="2">Uncharacterized protein</fullName>
    </submittedName>
</protein>
<dbReference type="HOGENOM" id="CLU_3070060_0_0_1"/>
<dbReference type="InParanoid" id="A0A0C3DEZ4"/>
<evidence type="ECO:0000313" key="3">
    <source>
        <dbReference type="Proteomes" id="UP000053989"/>
    </source>
</evidence>
<organism evidence="2 3">
    <name type="scientific">Scleroderma citrinum Foug A</name>
    <dbReference type="NCBI Taxonomy" id="1036808"/>
    <lineage>
        <taxon>Eukaryota</taxon>
        <taxon>Fungi</taxon>
        <taxon>Dikarya</taxon>
        <taxon>Basidiomycota</taxon>
        <taxon>Agaricomycotina</taxon>
        <taxon>Agaricomycetes</taxon>
        <taxon>Agaricomycetidae</taxon>
        <taxon>Boletales</taxon>
        <taxon>Sclerodermatineae</taxon>
        <taxon>Sclerodermataceae</taxon>
        <taxon>Scleroderma</taxon>
    </lineage>
</organism>
<feature type="region of interest" description="Disordered" evidence="1">
    <location>
        <begin position="26"/>
        <end position="53"/>
    </location>
</feature>
<dbReference type="Proteomes" id="UP000053989">
    <property type="component" value="Unassembled WGS sequence"/>
</dbReference>
<accession>A0A0C3DEZ4</accession>
<keyword evidence="3" id="KW-1185">Reference proteome</keyword>
<sequence>MIHLSSVSRFPQARALSEHDCTSSLPWIQQTRDSPPTAQGHLTSGIDENLGVS</sequence>
<dbReference type="AlphaFoldDB" id="A0A0C3DEZ4"/>
<reference evidence="2 3" key="1">
    <citation type="submission" date="2014-04" db="EMBL/GenBank/DDBJ databases">
        <authorList>
            <consortium name="DOE Joint Genome Institute"/>
            <person name="Kuo A."/>
            <person name="Kohler A."/>
            <person name="Nagy L.G."/>
            <person name="Floudas D."/>
            <person name="Copeland A."/>
            <person name="Barry K.W."/>
            <person name="Cichocki N."/>
            <person name="Veneault-Fourrey C."/>
            <person name="LaButti K."/>
            <person name="Lindquist E.A."/>
            <person name="Lipzen A."/>
            <person name="Lundell T."/>
            <person name="Morin E."/>
            <person name="Murat C."/>
            <person name="Sun H."/>
            <person name="Tunlid A."/>
            <person name="Henrissat B."/>
            <person name="Grigoriev I.V."/>
            <person name="Hibbett D.S."/>
            <person name="Martin F."/>
            <person name="Nordberg H.P."/>
            <person name="Cantor M.N."/>
            <person name="Hua S.X."/>
        </authorList>
    </citation>
    <scope>NUCLEOTIDE SEQUENCE [LARGE SCALE GENOMIC DNA]</scope>
    <source>
        <strain evidence="2 3">Foug A</strain>
    </source>
</reference>